<gene>
    <name evidence="1" type="ORF">M5G27_27005</name>
</gene>
<comment type="caution">
    <text evidence="1">The sequence shown here is derived from an EMBL/GenBank/DDBJ whole genome shotgun (WGS) entry which is preliminary data.</text>
</comment>
<reference evidence="1 2" key="1">
    <citation type="submission" date="2022-05" db="EMBL/GenBank/DDBJ databases">
        <title>Novel Pseudomonas spp. Isolated from a Rainbow Trout Aquaculture Facility.</title>
        <authorList>
            <person name="Testerman T."/>
            <person name="Graf J."/>
        </authorList>
    </citation>
    <scope>NUCLEOTIDE SEQUENCE [LARGE SCALE GENOMIC DNA]</scope>
    <source>
        <strain evidence="1 2">ID1042</strain>
    </source>
</reference>
<dbReference type="RefSeq" id="WP_050682315.1">
    <property type="nucleotide sequence ID" value="NZ_JAMDHA010000037.1"/>
</dbReference>
<proteinExistence type="predicted"/>
<organism evidence="1 2">
    <name type="scientific">Pseudomonas shahriarae</name>
    <dbReference type="NCBI Taxonomy" id="2745512"/>
    <lineage>
        <taxon>Bacteria</taxon>
        <taxon>Pseudomonadati</taxon>
        <taxon>Pseudomonadota</taxon>
        <taxon>Gammaproteobacteria</taxon>
        <taxon>Pseudomonadales</taxon>
        <taxon>Pseudomonadaceae</taxon>
        <taxon>Pseudomonas</taxon>
    </lineage>
</organism>
<evidence type="ECO:0000313" key="2">
    <source>
        <dbReference type="Proteomes" id="UP001148185"/>
    </source>
</evidence>
<name>A0A9X4C6H1_9PSED</name>
<protein>
    <submittedName>
        <fullName evidence="1">Uncharacterized protein</fullName>
    </submittedName>
</protein>
<sequence length="140" mass="15824">MQLAMLFGEQSQSELPDSLVKKVRRARRQQGASAADVQQFSIFDLLALPEEELGPVEWTDDDIDVLREKLLFEACSIFLDKRAALGTRKDRWAWIMSDVISPFSFKVCISAAGVDCDKFRESLVDLCRREGVIDQLQIAA</sequence>
<keyword evidence="2" id="KW-1185">Reference proteome</keyword>
<dbReference type="Proteomes" id="UP001148185">
    <property type="component" value="Unassembled WGS sequence"/>
</dbReference>
<dbReference type="EMBL" id="JAMDHA010000037">
    <property type="protein sequence ID" value="MDD1011125.1"/>
    <property type="molecule type" value="Genomic_DNA"/>
</dbReference>
<accession>A0A9X4C6H1</accession>
<dbReference type="AlphaFoldDB" id="A0A9X4C6H1"/>
<evidence type="ECO:0000313" key="1">
    <source>
        <dbReference type="EMBL" id="MDD1011125.1"/>
    </source>
</evidence>